<accession>A0A5J9T1B3</accession>
<feature type="domain" description="MATH" evidence="2">
    <location>
        <begin position="9"/>
        <end position="132"/>
    </location>
</feature>
<evidence type="ECO:0000259" key="2">
    <source>
        <dbReference type="PROSITE" id="PS50144"/>
    </source>
</evidence>
<dbReference type="CDD" id="cd00121">
    <property type="entry name" value="MATH"/>
    <property type="match status" value="1"/>
</dbReference>
<dbReference type="SUPFAM" id="SSF49599">
    <property type="entry name" value="TRAF domain-like"/>
    <property type="match status" value="1"/>
</dbReference>
<dbReference type="PROSITE" id="PS50144">
    <property type="entry name" value="MATH"/>
    <property type="match status" value="1"/>
</dbReference>
<evidence type="ECO:0000313" key="4">
    <source>
        <dbReference type="Proteomes" id="UP000324897"/>
    </source>
</evidence>
<sequence length="366" mass="41174">MLGFSIPTESKFNLDYEGTKNRDIHYYVITHKFSAGGYTWAVHCHPHGPESDNGNGNCVYLSLYLQLLDESATVEVIFEAFVMDRRGDPGGGKRFVRVIPPGGFWGFPHFMEQEDLEWDFVDSKVAEVEELVRVHRRRLILLLLVSHGEETATVVVHRRRSSSRKKQSRRRRRLRSRWPRRAVSRHGGGAVVHLRLHDGELGPRGGEVALRGADLLVQAVDDPRAAVNGVLHPPPRLRRHGVCGAASLLHRQALHAHITYISTKKWRTTTKGEGQHRHLVLADEGHPELAPEPDVEALMRRHSELARPSIAKVATNHEWWTWKWHTSCTDEEKDPQSGVGQKQGGDGPRKLTVADGSGTLVTKVAQ</sequence>
<comment type="caution">
    <text evidence="3">The sequence shown here is derived from an EMBL/GenBank/DDBJ whole genome shotgun (WGS) entry which is preliminary data.</text>
</comment>
<feature type="region of interest" description="Disordered" evidence="1">
    <location>
        <begin position="330"/>
        <end position="366"/>
    </location>
</feature>
<feature type="region of interest" description="Disordered" evidence="1">
    <location>
        <begin position="157"/>
        <end position="182"/>
    </location>
</feature>
<evidence type="ECO:0000256" key="1">
    <source>
        <dbReference type="SAM" id="MobiDB-lite"/>
    </source>
</evidence>
<dbReference type="InterPro" id="IPR008974">
    <property type="entry name" value="TRAF-like"/>
</dbReference>
<dbReference type="Gramene" id="TVU05050">
    <property type="protein sequence ID" value="TVU05050"/>
    <property type="gene ID" value="EJB05_48198"/>
</dbReference>
<organism evidence="3 4">
    <name type="scientific">Eragrostis curvula</name>
    <name type="common">weeping love grass</name>
    <dbReference type="NCBI Taxonomy" id="38414"/>
    <lineage>
        <taxon>Eukaryota</taxon>
        <taxon>Viridiplantae</taxon>
        <taxon>Streptophyta</taxon>
        <taxon>Embryophyta</taxon>
        <taxon>Tracheophyta</taxon>
        <taxon>Spermatophyta</taxon>
        <taxon>Magnoliopsida</taxon>
        <taxon>Liliopsida</taxon>
        <taxon>Poales</taxon>
        <taxon>Poaceae</taxon>
        <taxon>PACMAD clade</taxon>
        <taxon>Chloridoideae</taxon>
        <taxon>Eragrostideae</taxon>
        <taxon>Eragrostidinae</taxon>
        <taxon>Eragrostis</taxon>
    </lineage>
</organism>
<proteinExistence type="predicted"/>
<protein>
    <recommendedName>
        <fullName evidence="2">MATH domain-containing protein</fullName>
    </recommendedName>
</protein>
<name>A0A5J9T1B3_9POAL</name>
<dbReference type="Proteomes" id="UP000324897">
    <property type="component" value="Unassembled WGS sequence"/>
</dbReference>
<dbReference type="InterPro" id="IPR002083">
    <property type="entry name" value="MATH/TRAF_dom"/>
</dbReference>
<dbReference type="Pfam" id="PF22486">
    <property type="entry name" value="MATH_2"/>
    <property type="match status" value="1"/>
</dbReference>
<keyword evidence="4" id="KW-1185">Reference proteome</keyword>
<gene>
    <name evidence="3" type="ORF">EJB05_48198</name>
</gene>
<dbReference type="EMBL" id="RWGY01000051">
    <property type="protein sequence ID" value="TVU05050.1"/>
    <property type="molecule type" value="Genomic_DNA"/>
</dbReference>
<evidence type="ECO:0000313" key="3">
    <source>
        <dbReference type="EMBL" id="TVU05050.1"/>
    </source>
</evidence>
<dbReference type="AlphaFoldDB" id="A0A5J9T1B3"/>
<dbReference type="Gene3D" id="2.60.210.10">
    <property type="entry name" value="Apoptosis, Tumor Necrosis Factor Receptor Associated Protein 2, Chain A"/>
    <property type="match status" value="1"/>
</dbReference>
<feature type="non-terminal residue" evidence="3">
    <location>
        <position position="1"/>
    </location>
</feature>
<reference evidence="3 4" key="1">
    <citation type="journal article" date="2019" name="Sci. Rep.">
        <title>A high-quality genome of Eragrostis curvula grass provides insights into Poaceae evolution and supports new strategies to enhance forage quality.</title>
        <authorList>
            <person name="Carballo J."/>
            <person name="Santos B.A.C.M."/>
            <person name="Zappacosta D."/>
            <person name="Garbus I."/>
            <person name="Selva J.P."/>
            <person name="Gallo C.A."/>
            <person name="Diaz A."/>
            <person name="Albertini E."/>
            <person name="Caccamo M."/>
            <person name="Echenique V."/>
        </authorList>
    </citation>
    <scope>NUCLEOTIDE SEQUENCE [LARGE SCALE GENOMIC DNA]</scope>
    <source>
        <strain evidence="4">cv. Victoria</strain>
        <tissue evidence="3">Leaf</tissue>
    </source>
</reference>